<dbReference type="GO" id="GO:0047555">
    <property type="term" value="F:3',5'-cyclic-GMP phosphodiesterase activity"/>
    <property type="evidence" value="ECO:0007669"/>
    <property type="project" value="UniProtKB-EC"/>
</dbReference>
<feature type="compositionally biased region" description="Acidic residues" evidence="12">
    <location>
        <begin position="568"/>
        <end position="597"/>
    </location>
</feature>
<dbReference type="GO" id="GO:0046872">
    <property type="term" value="F:metal ion binding"/>
    <property type="evidence" value="ECO:0007669"/>
    <property type="project" value="UniProtKB-KW"/>
</dbReference>
<dbReference type="InterPro" id="IPR023174">
    <property type="entry name" value="PDEase_CS"/>
</dbReference>
<feature type="region of interest" description="Disordered" evidence="12">
    <location>
        <begin position="751"/>
        <end position="782"/>
    </location>
</feature>
<feature type="domain" description="PDEase" evidence="13">
    <location>
        <begin position="175"/>
        <end position="496"/>
    </location>
</feature>
<feature type="binding site" evidence="9">
    <location>
        <position position="292"/>
    </location>
    <ligand>
        <name>Zn(2+)</name>
        <dbReference type="ChEBI" id="CHEBI:29105"/>
        <label>1</label>
    </ligand>
</feature>
<evidence type="ECO:0000256" key="2">
    <source>
        <dbReference type="ARBA" id="ARBA00022535"/>
    </source>
</evidence>
<feature type="region of interest" description="Disordered" evidence="12">
    <location>
        <begin position="659"/>
        <end position="726"/>
    </location>
</feature>
<evidence type="ECO:0000256" key="7">
    <source>
        <dbReference type="PIRSR" id="PIRSR623088-1"/>
    </source>
</evidence>
<evidence type="ECO:0000256" key="6">
    <source>
        <dbReference type="ARBA" id="ARBA00061167"/>
    </source>
</evidence>
<feature type="region of interest" description="Disordered" evidence="12">
    <location>
        <begin position="877"/>
        <end position="1026"/>
    </location>
</feature>
<feature type="region of interest" description="Disordered" evidence="12">
    <location>
        <begin position="507"/>
        <end position="642"/>
    </location>
</feature>
<evidence type="ECO:0000256" key="1">
    <source>
        <dbReference type="ARBA" id="ARBA00000583"/>
    </source>
</evidence>
<feature type="binding site" evidence="9">
    <location>
        <position position="291"/>
    </location>
    <ligand>
        <name>Zn(2+)</name>
        <dbReference type="ChEBI" id="CHEBI:29105"/>
        <label>1</label>
    </ligand>
</feature>
<dbReference type="GO" id="GO:0007165">
    <property type="term" value="P:signal transduction"/>
    <property type="evidence" value="ECO:0007669"/>
    <property type="project" value="InterPro"/>
</dbReference>
<keyword evidence="3 9" id="KW-0479">Metal-binding</keyword>
<accession>A0A2J7PJI7</accession>
<dbReference type="PANTHER" id="PTHR11347">
    <property type="entry name" value="CYCLIC NUCLEOTIDE PHOSPHODIESTERASE"/>
    <property type="match status" value="1"/>
</dbReference>
<evidence type="ECO:0000256" key="10">
    <source>
        <dbReference type="RuleBase" id="RU363067"/>
    </source>
</evidence>
<feature type="compositionally biased region" description="Polar residues" evidence="12">
    <location>
        <begin position="974"/>
        <end position="992"/>
    </location>
</feature>
<organism evidence="14 15">
    <name type="scientific">Cryptotermes secundus</name>
    <dbReference type="NCBI Taxonomy" id="105785"/>
    <lineage>
        <taxon>Eukaryota</taxon>
        <taxon>Metazoa</taxon>
        <taxon>Ecdysozoa</taxon>
        <taxon>Arthropoda</taxon>
        <taxon>Hexapoda</taxon>
        <taxon>Insecta</taxon>
        <taxon>Pterygota</taxon>
        <taxon>Neoptera</taxon>
        <taxon>Polyneoptera</taxon>
        <taxon>Dictyoptera</taxon>
        <taxon>Blattodea</taxon>
        <taxon>Blattoidea</taxon>
        <taxon>Termitoidae</taxon>
        <taxon>Kalotermitidae</taxon>
        <taxon>Cryptotermitinae</taxon>
        <taxon>Cryptotermes</taxon>
    </lineage>
</organism>
<feature type="compositionally biased region" description="Low complexity" evidence="12">
    <location>
        <begin position="802"/>
        <end position="824"/>
    </location>
</feature>
<dbReference type="EC" id="3.1.4.-" evidence="10"/>
<feature type="compositionally biased region" description="Basic and acidic residues" evidence="12">
    <location>
        <begin position="631"/>
        <end position="642"/>
    </location>
</feature>
<evidence type="ECO:0000256" key="8">
    <source>
        <dbReference type="PIRSR" id="PIRSR623088-2"/>
    </source>
</evidence>
<feature type="binding site" evidence="9">
    <location>
        <position position="292"/>
    </location>
    <ligand>
        <name>Zn(2+)</name>
        <dbReference type="ChEBI" id="CHEBI:29105"/>
        <label>2</label>
    </ligand>
</feature>
<reference evidence="14 15" key="1">
    <citation type="submission" date="2017-12" db="EMBL/GenBank/DDBJ databases">
        <title>Hemimetabolous genomes reveal molecular basis of termite eusociality.</title>
        <authorList>
            <person name="Harrison M.C."/>
            <person name="Jongepier E."/>
            <person name="Robertson H.M."/>
            <person name="Arning N."/>
            <person name="Bitard-Feildel T."/>
            <person name="Chao H."/>
            <person name="Childers C.P."/>
            <person name="Dinh H."/>
            <person name="Doddapaneni H."/>
            <person name="Dugan S."/>
            <person name="Gowin J."/>
            <person name="Greiner C."/>
            <person name="Han Y."/>
            <person name="Hu H."/>
            <person name="Hughes D.S.T."/>
            <person name="Huylmans A.-K."/>
            <person name="Kemena C."/>
            <person name="Kremer L.P.M."/>
            <person name="Lee S.L."/>
            <person name="Lopez-Ezquerra A."/>
            <person name="Mallet L."/>
            <person name="Monroy-Kuhn J.M."/>
            <person name="Moser A."/>
            <person name="Murali S.C."/>
            <person name="Muzny D.M."/>
            <person name="Otani S."/>
            <person name="Piulachs M.-D."/>
            <person name="Poelchau M."/>
            <person name="Qu J."/>
            <person name="Schaub F."/>
            <person name="Wada-Katsumata A."/>
            <person name="Worley K.C."/>
            <person name="Xie Q."/>
            <person name="Ylla G."/>
            <person name="Poulsen M."/>
            <person name="Gibbs R.A."/>
            <person name="Schal C."/>
            <person name="Richards S."/>
            <person name="Belles X."/>
            <person name="Korb J."/>
            <person name="Bornberg-Bauer E."/>
        </authorList>
    </citation>
    <scope>NUCLEOTIDE SEQUENCE [LARGE SCALE GENOMIC DNA]</scope>
    <source>
        <tissue evidence="14">Whole body</tissue>
    </source>
</reference>
<dbReference type="AlphaFoldDB" id="A0A2J7PJI7"/>
<dbReference type="PROSITE" id="PS00126">
    <property type="entry name" value="PDEASE_I_1"/>
    <property type="match status" value="1"/>
</dbReference>
<dbReference type="Gene3D" id="1.10.1300.10">
    <property type="entry name" value="3'5'-cyclic nucleotide phosphodiesterase, catalytic domain"/>
    <property type="match status" value="1"/>
</dbReference>
<feature type="compositionally biased region" description="Polar residues" evidence="12">
    <location>
        <begin position="904"/>
        <end position="915"/>
    </location>
</feature>
<evidence type="ECO:0000256" key="11">
    <source>
        <dbReference type="SAM" id="Coils"/>
    </source>
</evidence>
<comment type="pathway">
    <text evidence="5">Purine metabolism; 3',5'-cyclic GMP degradation; GMP from 3',5'-cyclic GMP: step 1/1.</text>
</comment>
<evidence type="ECO:0000313" key="15">
    <source>
        <dbReference type="Proteomes" id="UP000235965"/>
    </source>
</evidence>
<sequence length="1056" mass="118587">MECLEKSRVVYFTVQHRDHCEAAHFRTDTPADEVKELFRTAAEAGPQDILKLYTPDGRLINICPAITPNTPDSCYSLQVVAAHCSGMLLDEVGIDLMALEQRVARLEKQIRVDFEELPPLVQELKHQVDNFRNKLETTEHLSWLGFYKELPPPLSSEACRRLQYRRKSEEQKRRVRDRFFSICDVAVSEEVRQYLRQPTFDCHQWEDEEILLLLQQMYLDLDLTTKFGIELPTLRNFLYEVYKNYNEVPFHNFRHCFCVAQMMYSMVWCVELPSKIGDLETLILLTSCICHDLDHPGYNNIYQINAKTELALRYNDISPLENHHCSVAFRVLEDENCNIFHSLSPEMYRQVREGVIRCILATDMARHNEILAQFKEITPEFDFSNKAHTNLLSMVLIKVADISNEARPMDVAEPWLDRLLQEFFKQSDAEKLEGLPVTPFMDREKITKPSSQCSFIGFVLLPLFEALGELFTELQDLIVQPVRDALDHYRRLNEAAKDERLHRKSVADVGESVGDGTSAPVVVKSASGHSVKSRRSLGASSRSRSADEDDDMTAPGVTPDGTVWEPSETVEEETVLEDMEEMQEGEAEEEEEEETVTEVEVSEKTLKFKISTEGSVTTPGGRKSYPGSRKGSREKTQLQDCHHNVHDLVRALHDQEKFGAFRDLSHTPTITPTSPPPLSKDRPFSSPSPGKHQRHGSTEDMELQGVVQTTSRKGGELCNGETKCFGDSVKQTGEQLKVQTSDSSLATDCAVLRGENHDTPHKDKEASKARNRENNAKKTAIMKKLFSVAERLSFSSEKHSGDMTPSDSSKSSSSPLNKPESTSSTSANTGDMTSVGESVKKAMTLPLSKTRKPQRKSIESAGKIGRKFLIGGGEKCYSPSSSLELLSPSESSLPDIRQQHNSKHTMSTVSQSPSRTVKIPGQEGPKSNGPEASHNKMENQDSSCHIAGSSPTGEKNDLAVLSGSLDSILKGQDKSSGNNNNRKKTNIFSSPRSKQHFFTRLGRSNTHTEGTRPRGSEGGPSKVQQHSWMASLAASFRVRKNHHHHHQLLHKPQGQE</sequence>
<evidence type="ECO:0000256" key="4">
    <source>
        <dbReference type="ARBA" id="ARBA00022801"/>
    </source>
</evidence>
<comment type="caution">
    <text evidence="14">The sequence shown here is derived from an EMBL/GenBank/DDBJ whole genome shotgun (WGS) entry which is preliminary data.</text>
</comment>
<evidence type="ECO:0000259" key="13">
    <source>
        <dbReference type="PROSITE" id="PS51845"/>
    </source>
</evidence>
<feature type="compositionally biased region" description="Basic and acidic residues" evidence="12">
    <location>
        <begin position="754"/>
        <end position="776"/>
    </location>
</feature>
<feature type="binding site" evidence="8">
    <location>
        <position position="452"/>
    </location>
    <ligand>
        <name>AMP</name>
        <dbReference type="ChEBI" id="CHEBI:456215"/>
    </ligand>
</feature>
<dbReference type="InterPro" id="IPR002073">
    <property type="entry name" value="PDEase_catalytic_dom"/>
</dbReference>
<evidence type="ECO:0000256" key="9">
    <source>
        <dbReference type="PIRSR" id="PIRSR623088-3"/>
    </source>
</evidence>
<dbReference type="InParanoid" id="A0A2J7PJI7"/>
<keyword evidence="11" id="KW-0175">Coiled coil</keyword>
<feature type="compositionally biased region" description="Polar residues" evidence="12">
    <location>
        <begin position="825"/>
        <end position="836"/>
    </location>
</feature>
<protein>
    <recommendedName>
        <fullName evidence="10">Phosphodiesterase</fullName>
        <ecNumber evidence="10">3.1.4.-</ecNumber>
    </recommendedName>
</protein>
<evidence type="ECO:0000256" key="5">
    <source>
        <dbReference type="ARBA" id="ARBA00037913"/>
    </source>
</evidence>
<dbReference type="SMART" id="SM00471">
    <property type="entry name" value="HDc"/>
    <property type="match status" value="1"/>
</dbReference>
<feature type="active site" description="Proton donor" evidence="7">
    <location>
        <position position="251"/>
    </location>
</feature>
<dbReference type="FunFam" id="1.10.1300.10:FF:000006">
    <property type="entry name" value="Phosphodiesterase 9A"/>
    <property type="match status" value="1"/>
</dbReference>
<dbReference type="PROSITE" id="PS51845">
    <property type="entry name" value="PDEASE_I_2"/>
    <property type="match status" value="1"/>
</dbReference>
<dbReference type="STRING" id="105785.A0A2J7PJI7"/>
<comment type="catalytic activity">
    <reaction evidence="1">
        <text>3',5'-cyclic GMP + H2O = GMP + H(+)</text>
        <dbReference type="Rhea" id="RHEA:16957"/>
        <dbReference type="ChEBI" id="CHEBI:15377"/>
        <dbReference type="ChEBI" id="CHEBI:15378"/>
        <dbReference type="ChEBI" id="CHEBI:57746"/>
        <dbReference type="ChEBI" id="CHEBI:58115"/>
        <dbReference type="EC" id="3.1.4.35"/>
    </reaction>
</comment>
<keyword evidence="4 10" id="KW-0378">Hydrolase</keyword>
<dbReference type="Proteomes" id="UP000235965">
    <property type="component" value="Unassembled WGS sequence"/>
</dbReference>
<dbReference type="PRINTS" id="PR00387">
    <property type="entry name" value="PDIESTERASE1"/>
</dbReference>
<feature type="binding site" evidence="8">
    <location>
        <position position="292"/>
    </location>
    <ligand>
        <name>AMP</name>
        <dbReference type="ChEBI" id="CHEBI:456215"/>
    </ligand>
</feature>
<evidence type="ECO:0000256" key="3">
    <source>
        <dbReference type="ARBA" id="ARBA00022723"/>
    </source>
</evidence>
<feature type="coiled-coil region" evidence="11">
    <location>
        <begin position="89"/>
        <end position="141"/>
    </location>
</feature>
<feature type="binding site" evidence="9">
    <location>
        <position position="255"/>
    </location>
    <ligand>
        <name>Zn(2+)</name>
        <dbReference type="ChEBI" id="CHEBI:29105"/>
        <label>1</label>
    </ligand>
</feature>
<keyword evidence="2" id="KW-0140">cGMP</keyword>
<dbReference type="InterPro" id="IPR036971">
    <property type="entry name" value="PDEase_catalytic_dom_sf"/>
</dbReference>
<comment type="cofactor">
    <cofactor evidence="10">
        <name>a divalent metal cation</name>
        <dbReference type="ChEBI" id="CHEBI:60240"/>
    </cofactor>
    <text evidence="10">Binds 2 divalent metal cations per subunit. Site 1 may preferentially bind zinc ions, while site 2 has a preference for magnesium and/or manganese ions.</text>
</comment>
<keyword evidence="15" id="KW-1185">Reference proteome</keyword>
<dbReference type="OrthoDB" id="546632at2759"/>
<feature type="binding site" evidence="8">
    <location>
        <begin position="251"/>
        <end position="255"/>
    </location>
    <ligand>
        <name>AMP</name>
        <dbReference type="ChEBI" id="CHEBI:456215"/>
    </ligand>
</feature>
<evidence type="ECO:0000256" key="12">
    <source>
        <dbReference type="SAM" id="MobiDB-lite"/>
    </source>
</evidence>
<dbReference type="InterPro" id="IPR003607">
    <property type="entry name" value="HD/PDEase_dom"/>
</dbReference>
<dbReference type="EMBL" id="NEVH01024949">
    <property type="protein sequence ID" value="PNF16479.1"/>
    <property type="molecule type" value="Genomic_DNA"/>
</dbReference>
<gene>
    <name evidence="14" type="ORF">B7P43_G10325</name>
</gene>
<feature type="binding site" evidence="9">
    <location>
        <position position="401"/>
    </location>
    <ligand>
        <name>Zn(2+)</name>
        <dbReference type="ChEBI" id="CHEBI:29105"/>
        <label>1</label>
    </ligand>
</feature>
<dbReference type="Pfam" id="PF00233">
    <property type="entry name" value="PDEase_I"/>
    <property type="match status" value="1"/>
</dbReference>
<feature type="compositionally biased region" description="Low complexity" evidence="12">
    <location>
        <begin position="878"/>
        <end position="894"/>
    </location>
</feature>
<dbReference type="SUPFAM" id="SSF109604">
    <property type="entry name" value="HD-domain/PDEase-like"/>
    <property type="match status" value="1"/>
</dbReference>
<dbReference type="InterPro" id="IPR023088">
    <property type="entry name" value="PDEase"/>
</dbReference>
<feature type="region of interest" description="Disordered" evidence="12">
    <location>
        <begin position="794"/>
        <end position="861"/>
    </location>
</feature>
<evidence type="ECO:0000313" key="14">
    <source>
        <dbReference type="EMBL" id="PNF16479.1"/>
    </source>
</evidence>
<name>A0A2J7PJI7_9NEOP</name>
<dbReference type="CDD" id="cd00077">
    <property type="entry name" value="HDc"/>
    <property type="match status" value="1"/>
</dbReference>
<comment type="similarity">
    <text evidence="6">Belongs to the cyclic nucleotide phosphodiesterase family. PDE9 subfamily.</text>
</comment>
<proteinExistence type="inferred from homology"/>
<feature type="binding site" evidence="8">
    <location>
        <position position="401"/>
    </location>
    <ligand>
        <name>AMP</name>
        <dbReference type="ChEBI" id="CHEBI:456215"/>
    </ligand>
</feature>